<reference evidence="2 3" key="1">
    <citation type="submission" date="2015-07" db="EMBL/GenBank/DDBJ databases">
        <authorList>
            <person name="Noorani M."/>
        </authorList>
    </citation>
    <scope>NUCLEOTIDE SEQUENCE [LARGE SCALE GENOMIC DNA]</scope>
    <source>
        <strain evidence="2">BBA 69670</strain>
    </source>
</reference>
<name>A0A0K6GHJ7_9AGAM</name>
<evidence type="ECO:0000313" key="3">
    <source>
        <dbReference type="Proteomes" id="UP000044841"/>
    </source>
</evidence>
<feature type="region of interest" description="Disordered" evidence="1">
    <location>
        <begin position="164"/>
        <end position="190"/>
    </location>
</feature>
<evidence type="ECO:0000256" key="1">
    <source>
        <dbReference type="SAM" id="MobiDB-lite"/>
    </source>
</evidence>
<sequence length="190" mass="20620">MSMTDGTTFCNDPLPELRRDFMNLDLNRAPSAAGPSIHQRRISRDPAVSGSQCQSEPSIDEFFLKYPYMVPGAPWPAHHMTFDTVAEAAIILEATHPELLELASSIPVTAEALDPALDLPLDPALATALAPQLAVPGYFPSVTDVQSEQEPHDKRKRTSIIMSVDSNQGPSCKSTQGQAGFVSEEECVTR</sequence>
<protein>
    <submittedName>
        <fullName evidence="2">Uncharacterized protein</fullName>
    </submittedName>
</protein>
<keyword evidence="3" id="KW-1185">Reference proteome</keyword>
<proteinExistence type="predicted"/>
<dbReference type="EMBL" id="CYGV01001925">
    <property type="protein sequence ID" value="CUA77960.1"/>
    <property type="molecule type" value="Genomic_DNA"/>
</dbReference>
<evidence type="ECO:0000313" key="2">
    <source>
        <dbReference type="EMBL" id="CUA77960.1"/>
    </source>
</evidence>
<organism evidence="2 3">
    <name type="scientific">Rhizoctonia solani</name>
    <dbReference type="NCBI Taxonomy" id="456999"/>
    <lineage>
        <taxon>Eukaryota</taxon>
        <taxon>Fungi</taxon>
        <taxon>Dikarya</taxon>
        <taxon>Basidiomycota</taxon>
        <taxon>Agaricomycotina</taxon>
        <taxon>Agaricomycetes</taxon>
        <taxon>Cantharellales</taxon>
        <taxon>Ceratobasidiaceae</taxon>
        <taxon>Rhizoctonia</taxon>
    </lineage>
</organism>
<accession>A0A0K6GHJ7</accession>
<feature type="compositionally biased region" description="Polar residues" evidence="1">
    <location>
        <begin position="164"/>
        <end position="178"/>
    </location>
</feature>
<dbReference type="AlphaFoldDB" id="A0A0K6GHJ7"/>
<gene>
    <name evidence="2" type="ORF">RSOLAG22IIIB_12938</name>
</gene>
<dbReference type="Proteomes" id="UP000044841">
    <property type="component" value="Unassembled WGS sequence"/>
</dbReference>